<sequence length="173" mass="19068">MDRYQQLVGAIKDESFIYWDIRLPAKVPTIEFRGADVMTRVEETVGYVGLVRAMVMTAIDEERRDAPFKNIHPNILSYALWHSARFGVSDQLIDPAAGDKIAVANMADRVFDGLNGALQRSGERECVDRFVQNALQHGTGADRQRQIGDLILAVQIVIAETVPAASIAAPQAC</sequence>
<dbReference type="PANTHER" id="PTHR36510:SF1">
    <property type="entry name" value="GLUTAMATE--CYSTEINE LIGASE 2-RELATED"/>
    <property type="match status" value="1"/>
</dbReference>
<organism evidence="1 2">
    <name type="scientific">Stieleria maiorica</name>
    <dbReference type="NCBI Taxonomy" id="2795974"/>
    <lineage>
        <taxon>Bacteria</taxon>
        <taxon>Pseudomonadati</taxon>
        <taxon>Planctomycetota</taxon>
        <taxon>Planctomycetia</taxon>
        <taxon>Pirellulales</taxon>
        <taxon>Pirellulaceae</taxon>
        <taxon>Stieleria</taxon>
    </lineage>
</organism>
<proteinExistence type="predicted"/>
<reference evidence="1 2" key="1">
    <citation type="submission" date="2019-02" db="EMBL/GenBank/DDBJ databases">
        <title>Planctomycetal bacteria perform biofilm scaping via a novel small molecule.</title>
        <authorList>
            <person name="Jeske O."/>
            <person name="Boedeker C."/>
            <person name="Wiegand S."/>
            <person name="Breitling P."/>
            <person name="Kallscheuer N."/>
            <person name="Jogler M."/>
            <person name="Rohde M."/>
            <person name="Petersen J."/>
            <person name="Medema M.H."/>
            <person name="Surup F."/>
            <person name="Jogler C."/>
        </authorList>
    </citation>
    <scope>NUCLEOTIDE SEQUENCE [LARGE SCALE GENOMIC DNA]</scope>
    <source>
        <strain evidence="1 2">Mal15</strain>
    </source>
</reference>
<name>A0A5B9MG27_9BACT</name>
<dbReference type="Gene3D" id="3.30.590.20">
    <property type="match status" value="1"/>
</dbReference>
<gene>
    <name evidence="1" type="primary">ybdK_3</name>
    <name evidence="1" type="ORF">Mal15_42930</name>
</gene>
<evidence type="ECO:0000313" key="1">
    <source>
        <dbReference type="EMBL" id="QEG00223.1"/>
    </source>
</evidence>
<accession>A0A5B9MG27</accession>
<keyword evidence="1" id="KW-0436">Ligase</keyword>
<dbReference type="InterPro" id="IPR006336">
    <property type="entry name" value="GCS2"/>
</dbReference>
<protein>
    <submittedName>
        <fullName evidence="1">Carboxylate-amine ligase YbdK</fullName>
    </submittedName>
</protein>
<dbReference type="PANTHER" id="PTHR36510">
    <property type="entry name" value="GLUTAMATE--CYSTEINE LIGASE 2-RELATED"/>
    <property type="match status" value="1"/>
</dbReference>
<dbReference type="SUPFAM" id="SSF55931">
    <property type="entry name" value="Glutamine synthetase/guanido kinase"/>
    <property type="match status" value="1"/>
</dbReference>
<dbReference type="EMBL" id="CP036264">
    <property type="protein sequence ID" value="QEG00223.1"/>
    <property type="molecule type" value="Genomic_DNA"/>
</dbReference>
<dbReference type="KEGG" id="smam:Mal15_42930"/>
<dbReference type="GO" id="GO:0016879">
    <property type="term" value="F:ligase activity, forming carbon-nitrogen bonds"/>
    <property type="evidence" value="ECO:0007669"/>
    <property type="project" value="TreeGrafter"/>
</dbReference>
<dbReference type="RefSeq" id="WP_147869494.1">
    <property type="nucleotide sequence ID" value="NZ_CP036264.1"/>
</dbReference>
<dbReference type="AlphaFoldDB" id="A0A5B9MG27"/>
<dbReference type="InterPro" id="IPR014746">
    <property type="entry name" value="Gln_synth/guanido_kin_cat_dom"/>
</dbReference>
<evidence type="ECO:0000313" key="2">
    <source>
        <dbReference type="Proteomes" id="UP000321353"/>
    </source>
</evidence>
<keyword evidence="2" id="KW-1185">Reference proteome</keyword>
<dbReference type="Proteomes" id="UP000321353">
    <property type="component" value="Chromosome"/>
</dbReference>
<dbReference type="Pfam" id="PF04107">
    <property type="entry name" value="GCS2"/>
    <property type="match status" value="1"/>
</dbReference>
<dbReference type="InterPro" id="IPR050141">
    <property type="entry name" value="GCL_type2/YbdK_subfam"/>
</dbReference>